<proteinExistence type="predicted"/>
<accession>A0A8S3QPT3</accession>
<dbReference type="InterPro" id="IPR011029">
    <property type="entry name" value="DEATH-like_dom_sf"/>
</dbReference>
<organism evidence="3 4">
    <name type="scientific">Mytilus edulis</name>
    <name type="common">Blue mussel</name>
    <dbReference type="NCBI Taxonomy" id="6550"/>
    <lineage>
        <taxon>Eukaryota</taxon>
        <taxon>Metazoa</taxon>
        <taxon>Spiralia</taxon>
        <taxon>Lophotrochozoa</taxon>
        <taxon>Mollusca</taxon>
        <taxon>Bivalvia</taxon>
        <taxon>Autobranchia</taxon>
        <taxon>Pteriomorphia</taxon>
        <taxon>Mytilida</taxon>
        <taxon>Mytiloidea</taxon>
        <taxon>Mytilidae</taxon>
        <taxon>Mytilinae</taxon>
        <taxon>Mytilus</taxon>
    </lineage>
</organism>
<dbReference type="SUPFAM" id="SSF47986">
    <property type="entry name" value="DEATH domain"/>
    <property type="match status" value="1"/>
</dbReference>
<evidence type="ECO:0000259" key="2">
    <source>
        <dbReference type="PROSITE" id="PS50017"/>
    </source>
</evidence>
<dbReference type="Gene3D" id="1.10.533.10">
    <property type="entry name" value="Death Domain, Fas"/>
    <property type="match status" value="1"/>
</dbReference>
<dbReference type="Gene3D" id="3.40.50.300">
    <property type="entry name" value="P-loop containing nucleotide triphosphate hydrolases"/>
    <property type="match status" value="1"/>
</dbReference>
<dbReference type="GO" id="GO:0007165">
    <property type="term" value="P:signal transduction"/>
    <property type="evidence" value="ECO:0007669"/>
    <property type="project" value="InterPro"/>
</dbReference>
<sequence>MMINKFFEIFDTTPDNVSTLTTENEADDTDLSEDKDLNTAASVQRDILQEIREGKYKVEIAPSDLVDFGGQRSYDMTHQLFVQHKGTFIIMFDGRFGLHKPLKEYLQQETAEDILVHWVNSILLYCKDDDDIMPMILFAATHSDLLKTDILAETRIKLTKELVQLFSTHVKSRHIMYNRLFFINATNPDDPEIKLLKDTLVDIAFSQTNWGQRMPLAWVPIEIQISEMRLKDVSLITKESIQELNKLNKDFTLSEYSLQEFLKFQHSLGKILYFDTEGLDDFIVVQPTAMVNILRSIITDKLFWPEQKDLRWILENISSTGKVQKEHLFKLWSQPQFEDILPTKQHKEYIAQVLVHLDILVEPKHKDRCITNDHTFLVPCVVQSKLPTELLPVDEQKTICLAYHLRESIMPSALTFKLIATPVTIWPLREISGRLCLYFQSVILNVDDSNQLLILIKGQRVQVYLSNNVSRHLISPDVAASIQECLTVALQKVLHFYHDCFGKRLFQANVSSFFDTEVGMLCNKENCLVPLNVAKRKRHGRAKRSCTRIEMLLVLGLQLEVLSLHPNDKHIVRLVEQIGISIFDQFIIYLGLTRDEWENVEYQYGHTGKLGVQLMALNECEKKKQKLLQTMSLGDLLDALKEIDRPHSLCQFLLLVAGIEQNPGPDQSNKKNLKIVHNNVCSLLPKLDLINNELHEYDIICISESHLDKSITDDQIKLNGFHKPIRLDRNRHGGGVTIYVKNSLHFIIQNDISVSNLELLWVEVRNYSNEKFLVGVLYRPPNSNSNIWDLFNESVDKALDCNLPIFLCGDFNCDMMSNTSNSFKKLLNRLNLENVVWEPTNFTTQTGTCIDLCVTNRKNLIKSVTVLTPICSSHSPVSVEISFKTFKQHSFKRQIRDFKRADYEGLKNQLNNTDWDDVVFNSNNINDVYMNFVRTFESTVNRYIPTKTITVRPNDKPFMNNLIRNKIRHRNRIHHKAKTSNNPDHWKKFREIRNEIISLVRKAKEDYKCKLTSQLIDKNIPPGKWWRIAKSVSNFTKNRESPPFLEHDGQIFIHPLDKSEILNNHFANIANIDTEPEIPDNNEPPPCHLNKFVITEKEILDQLKILNVNKPAGPDGISPRILKEVASFISKPLTKLFNMSLSVKQLGNCVIQLGIELGLSFASIEETMYNYPKDMYSQLYDILKKWKQSSEQKPSVYILMKALQRTDSGGLTFLRNEFKPA</sequence>
<dbReference type="Proteomes" id="UP000683360">
    <property type="component" value="Unassembled WGS sequence"/>
</dbReference>
<evidence type="ECO:0000313" key="4">
    <source>
        <dbReference type="Proteomes" id="UP000683360"/>
    </source>
</evidence>
<comment type="caution">
    <text evidence="3">The sequence shown here is derived from an EMBL/GenBank/DDBJ whole genome shotgun (WGS) entry which is preliminary data.</text>
</comment>
<feature type="domain" description="Death" evidence="2">
    <location>
        <begin position="1152"/>
        <end position="1207"/>
    </location>
</feature>
<evidence type="ECO:0000256" key="1">
    <source>
        <dbReference type="ARBA" id="ARBA00022737"/>
    </source>
</evidence>
<dbReference type="EMBL" id="CAJPWZ010000702">
    <property type="protein sequence ID" value="CAG2198892.1"/>
    <property type="molecule type" value="Genomic_DNA"/>
</dbReference>
<dbReference type="PANTHER" id="PTHR47510:SF3">
    <property type="entry name" value="ENDO_EXONUCLEASE_PHOSPHATASE DOMAIN-CONTAINING PROTEIN"/>
    <property type="match status" value="1"/>
</dbReference>
<gene>
    <name evidence="3" type="ORF">MEDL_13611</name>
</gene>
<protein>
    <recommendedName>
        <fullName evidence="2">Death domain-containing protein</fullName>
    </recommendedName>
</protein>
<reference evidence="3" key="1">
    <citation type="submission" date="2021-03" db="EMBL/GenBank/DDBJ databases">
        <authorList>
            <person name="Bekaert M."/>
        </authorList>
    </citation>
    <scope>NUCLEOTIDE SEQUENCE</scope>
</reference>
<dbReference type="SUPFAM" id="SSF56219">
    <property type="entry name" value="DNase I-like"/>
    <property type="match status" value="1"/>
</dbReference>
<dbReference type="InterPro" id="IPR032171">
    <property type="entry name" value="COR-A"/>
</dbReference>
<dbReference type="GO" id="GO:0003824">
    <property type="term" value="F:catalytic activity"/>
    <property type="evidence" value="ECO:0007669"/>
    <property type="project" value="InterPro"/>
</dbReference>
<dbReference type="InterPro" id="IPR027417">
    <property type="entry name" value="P-loop_NTPase"/>
</dbReference>
<dbReference type="PANTHER" id="PTHR47510">
    <property type="entry name" value="REVERSE TRANSCRIPTASE DOMAIN-CONTAINING PROTEIN"/>
    <property type="match status" value="1"/>
</dbReference>
<dbReference type="InterPro" id="IPR000488">
    <property type="entry name" value="Death_dom"/>
</dbReference>
<dbReference type="AlphaFoldDB" id="A0A8S3QPT3"/>
<keyword evidence="1" id="KW-0677">Repeat</keyword>
<dbReference type="InterPro" id="IPR036691">
    <property type="entry name" value="Endo/exonu/phosph_ase_sf"/>
</dbReference>
<evidence type="ECO:0000313" key="3">
    <source>
        <dbReference type="EMBL" id="CAG2198892.1"/>
    </source>
</evidence>
<dbReference type="InterPro" id="IPR005135">
    <property type="entry name" value="Endo/exonuclease/phosphatase"/>
</dbReference>
<name>A0A8S3QPT3_MYTED</name>
<dbReference type="OrthoDB" id="6158007at2759"/>
<dbReference type="Pfam" id="PF03372">
    <property type="entry name" value="Exo_endo_phos"/>
    <property type="match status" value="1"/>
</dbReference>
<dbReference type="Pfam" id="PF16095">
    <property type="entry name" value="COR-A"/>
    <property type="match status" value="1"/>
</dbReference>
<dbReference type="CDD" id="cd01670">
    <property type="entry name" value="Death"/>
    <property type="match status" value="1"/>
</dbReference>
<keyword evidence="4" id="KW-1185">Reference proteome</keyword>
<dbReference type="PROSITE" id="PS50017">
    <property type="entry name" value="DEATH_DOMAIN"/>
    <property type="match status" value="1"/>
</dbReference>
<dbReference type="Gene3D" id="3.60.10.10">
    <property type="entry name" value="Endonuclease/exonuclease/phosphatase"/>
    <property type="match status" value="1"/>
</dbReference>